<evidence type="ECO:0000313" key="3">
    <source>
        <dbReference type="Proteomes" id="UP000192491"/>
    </source>
</evidence>
<feature type="transmembrane region" description="Helical" evidence="1">
    <location>
        <begin position="32"/>
        <end position="52"/>
    </location>
</feature>
<feature type="transmembrane region" description="Helical" evidence="1">
    <location>
        <begin position="576"/>
        <end position="596"/>
    </location>
</feature>
<feature type="transmembrane region" description="Helical" evidence="1">
    <location>
        <begin position="7"/>
        <end position="26"/>
    </location>
</feature>
<feature type="transmembrane region" description="Helical" evidence="1">
    <location>
        <begin position="508"/>
        <end position="528"/>
    </location>
</feature>
<feature type="transmembrane region" description="Helical" evidence="1">
    <location>
        <begin position="881"/>
        <end position="902"/>
    </location>
</feature>
<keyword evidence="1" id="KW-1133">Transmembrane helix</keyword>
<feature type="transmembrane region" description="Helical" evidence="1">
    <location>
        <begin position="936"/>
        <end position="954"/>
    </location>
</feature>
<organism evidence="2 3">
    <name type="scientific">Thiothrix lacustris</name>
    <dbReference type="NCBI Taxonomy" id="525917"/>
    <lineage>
        <taxon>Bacteria</taxon>
        <taxon>Pseudomonadati</taxon>
        <taxon>Pseudomonadota</taxon>
        <taxon>Gammaproteobacteria</taxon>
        <taxon>Thiotrichales</taxon>
        <taxon>Thiotrichaceae</taxon>
        <taxon>Thiothrix</taxon>
    </lineage>
</organism>
<feature type="transmembrane region" description="Helical" evidence="1">
    <location>
        <begin position="460"/>
        <end position="477"/>
    </location>
</feature>
<feature type="transmembrane region" description="Helical" evidence="1">
    <location>
        <begin position="64"/>
        <end position="86"/>
    </location>
</feature>
<evidence type="ECO:0000313" key="2">
    <source>
        <dbReference type="EMBL" id="OQX16849.1"/>
    </source>
</evidence>
<feature type="transmembrane region" description="Helical" evidence="1">
    <location>
        <begin position="642"/>
        <end position="660"/>
    </location>
</feature>
<feature type="transmembrane region" description="Helical" evidence="1">
    <location>
        <begin position="252"/>
        <end position="285"/>
    </location>
</feature>
<name>A0A1Y1QYR0_9GAMM</name>
<dbReference type="AlphaFoldDB" id="A0A1Y1QYR0"/>
<dbReference type="Proteomes" id="UP000192491">
    <property type="component" value="Unassembled WGS sequence"/>
</dbReference>
<feature type="transmembrane region" description="Helical" evidence="1">
    <location>
        <begin position="738"/>
        <end position="755"/>
    </location>
</feature>
<feature type="transmembrane region" description="Helical" evidence="1">
    <location>
        <begin position="790"/>
        <end position="810"/>
    </location>
</feature>
<keyword evidence="1" id="KW-0812">Transmembrane</keyword>
<feature type="transmembrane region" description="Helical" evidence="1">
    <location>
        <begin position="434"/>
        <end position="454"/>
    </location>
</feature>
<dbReference type="EMBL" id="MTEJ01000002">
    <property type="protein sequence ID" value="OQX16849.1"/>
    <property type="molecule type" value="Genomic_DNA"/>
</dbReference>
<feature type="transmembrane region" description="Helical" evidence="1">
    <location>
        <begin position="403"/>
        <end position="422"/>
    </location>
</feature>
<feature type="transmembrane region" description="Helical" evidence="1">
    <location>
        <begin position="484"/>
        <end position="502"/>
    </location>
</feature>
<feature type="transmembrane region" description="Helical" evidence="1">
    <location>
        <begin position="167"/>
        <end position="187"/>
    </location>
</feature>
<accession>A0A1Y1QYR0</accession>
<evidence type="ECO:0000256" key="1">
    <source>
        <dbReference type="SAM" id="Phobius"/>
    </source>
</evidence>
<feature type="transmembrane region" description="Helical" evidence="1">
    <location>
        <begin position="291"/>
        <end position="309"/>
    </location>
</feature>
<reference evidence="2 3" key="1">
    <citation type="submission" date="2017-01" db="EMBL/GenBank/DDBJ databases">
        <title>Novel large sulfur bacteria in the metagenomes of groundwater-fed chemosynthetic microbial mats in the Lake Huron basin.</title>
        <authorList>
            <person name="Sharrar A.M."/>
            <person name="Flood B.E."/>
            <person name="Bailey J.V."/>
            <person name="Jones D.S."/>
            <person name="Biddanda B."/>
            <person name="Ruberg S.A."/>
            <person name="Marcus D.N."/>
            <person name="Dick G.J."/>
        </authorList>
    </citation>
    <scope>NUCLEOTIDE SEQUENCE [LARGE SCALE GENOMIC DNA]</scope>
    <source>
        <strain evidence="2">A8</strain>
    </source>
</reference>
<protein>
    <recommendedName>
        <fullName evidence="4">Glycosyltransferase RgtA/B/C/D-like domain-containing protein</fullName>
    </recommendedName>
</protein>
<comment type="caution">
    <text evidence="2">The sequence shown here is derived from an EMBL/GenBank/DDBJ whole genome shotgun (WGS) entry which is preliminary data.</text>
</comment>
<feature type="transmembrane region" description="Helical" evidence="1">
    <location>
        <begin position="199"/>
        <end position="217"/>
    </location>
</feature>
<evidence type="ECO:0008006" key="4">
    <source>
        <dbReference type="Google" id="ProtNLM"/>
    </source>
</evidence>
<proteinExistence type="predicted"/>
<keyword evidence="1" id="KW-0472">Membrane</keyword>
<gene>
    <name evidence="2" type="ORF">BWK73_02630</name>
</gene>
<feature type="transmembrane region" description="Helical" evidence="1">
    <location>
        <begin position="667"/>
        <end position="688"/>
    </location>
</feature>
<feature type="transmembrane region" description="Helical" evidence="1">
    <location>
        <begin position="855"/>
        <end position="874"/>
    </location>
</feature>
<feature type="transmembrane region" description="Helical" evidence="1">
    <location>
        <begin position="708"/>
        <end position="731"/>
    </location>
</feature>
<sequence length="1087" mass="120746">MGWHHDPLPLALISLGGVSLGMFYLASGMPDSWRWTSIVVVLAASAVAIRLAGPDAHRQTALQLMPYARIWGVASLVYFAVLSLAYNGLGHWEPNYRFWPATWSSDNELPWLFAEAIRHGWDLKGLFGGGWLPTDRPPLMAGAHLLLSDVFGLLQANNDGDYLRGSAYNAAAVALNALWVPVVWWLLKNLGRGLDDRDRLAILVFIACIPFVLFNTVYGWPKAFGAAFALLAFGLAWQSRNLGAVVSNKSTILIFFALGAFSMLAHSSTALFLAPLGLLFLFWNLRSNTRTVLVGFGIAMALLASWSFYKMVILPSADPVTKYALTGDYGFGHPEWSLWQMLTDRYGEMGFWQWLAIKRIMLLQVFLPLHHSVTQIGLNTDFGAGEIDKLRAWDFMLLSKGNLALPFFVVIAAWVSLSAFALRRRDVFQNQGPFLALAWISVIAWLLIVLGFLVPPVLHVWPQAAVFGLALGGAVVTYQRYPMLFGLMLILLISYTGAVWIISPLQSALAIDMGAALVLAAFASWRVVSTLLPITLRNDQLDLNTINDASFRQVLVSLRADGTLQRIGNAPIWSHAVHLLAAAAFLFCTYIALRYIHQPLVDVHAFRQSQTALSTFWMLKEGWSLAYQTPVAGFTWAIPFEFPIYQTLVAAIVAVTGFELEAMGRFVSYTFLVACAWPVFLLSKRLGLPKSVPWVFCILLWTSPLNVYWGRTFMIETTALFFALACLPYALDLIRRVGGWRSELLFVAFATAAVLQKSTTGGPVLLFLFMAVVFVQLRKTGLSLQTVRDALYPVAVICVPLVIGLAWAHYADVVKMANPFGSQLTSKALSQWNFGTMQQKLDPETWRLVVWERSLSWNAGGWLGVVLVLLPWLGGSEHRKLAWLSLAALTLFLLPVLIFTNLHFVHEYYQVACVVFLLGALAIVIGGWLPKATGMTLIVPVATLAIALPNLAFFSKTYGVVTARTLDELDPRSVQSYKVGRFLRDHTQPGSGLVVFGQGYSSEIAYQAQRKTMAAPPWFKEYRQLWDQPQKYLGNVPLSAIVICPPTDDFPTIRDMNSRLQNELGWKNVSVNGCQVLLRVTDMDSNL</sequence>
<feature type="transmembrane region" description="Helical" evidence="1">
    <location>
        <begin position="908"/>
        <end position="929"/>
    </location>
</feature>